<dbReference type="CDD" id="cd00164">
    <property type="entry name" value="S1_like"/>
    <property type="match status" value="1"/>
</dbReference>
<dbReference type="GO" id="GO:0006412">
    <property type="term" value="P:translation"/>
    <property type="evidence" value="ECO:0007669"/>
    <property type="project" value="TreeGrafter"/>
</dbReference>
<gene>
    <name evidence="5" type="ORF">EG19_12280</name>
</gene>
<evidence type="ECO:0000256" key="3">
    <source>
        <dbReference type="ARBA" id="ARBA00023274"/>
    </source>
</evidence>
<keyword evidence="2" id="KW-0689">Ribosomal protein</keyword>
<dbReference type="EMBL" id="JMFG01000009">
    <property type="protein sequence ID" value="KDA54252.1"/>
    <property type="molecule type" value="Genomic_DNA"/>
</dbReference>
<feature type="domain" description="S1 motif" evidence="4">
    <location>
        <begin position="362"/>
        <end position="431"/>
    </location>
</feature>
<evidence type="ECO:0000313" key="5">
    <source>
        <dbReference type="EMBL" id="KDA54252.1"/>
    </source>
</evidence>
<name>A0A062XNU2_9BACT</name>
<evidence type="ECO:0000313" key="6">
    <source>
        <dbReference type="Proteomes" id="UP000027284"/>
    </source>
</evidence>
<dbReference type="InterPro" id="IPR012340">
    <property type="entry name" value="NA-bd_OB-fold"/>
</dbReference>
<evidence type="ECO:0000256" key="2">
    <source>
        <dbReference type="ARBA" id="ARBA00022980"/>
    </source>
</evidence>
<dbReference type="Gene3D" id="2.40.50.140">
    <property type="entry name" value="Nucleic acid-binding proteins"/>
    <property type="match status" value="4"/>
</dbReference>
<dbReference type="PROSITE" id="PS50126">
    <property type="entry name" value="S1"/>
    <property type="match status" value="4"/>
</dbReference>
<dbReference type="PRINTS" id="PR00681">
    <property type="entry name" value="RIBOSOMALS1"/>
</dbReference>
<accession>A0A062XNU2</accession>
<comment type="similarity">
    <text evidence="1">Belongs to the bacterial ribosomal protein bS1 family.</text>
</comment>
<keyword evidence="6" id="KW-1185">Reference proteome</keyword>
<feature type="domain" description="S1 motif" evidence="4">
    <location>
        <begin position="276"/>
        <end position="344"/>
    </location>
</feature>
<evidence type="ECO:0000256" key="1">
    <source>
        <dbReference type="ARBA" id="ARBA00006767"/>
    </source>
</evidence>
<dbReference type="CDD" id="cd04465">
    <property type="entry name" value="S1_RPS1_repeat_ec2_hs2"/>
    <property type="match status" value="1"/>
</dbReference>
<dbReference type="SUPFAM" id="SSF50249">
    <property type="entry name" value="Nucleic acid-binding proteins"/>
    <property type="match status" value="5"/>
</dbReference>
<dbReference type="PANTHER" id="PTHR10724:SF7">
    <property type="entry name" value="SMALL RIBOSOMAL SUBUNIT PROTEIN BS1C"/>
    <property type="match status" value="1"/>
</dbReference>
<dbReference type="GO" id="GO:0022627">
    <property type="term" value="C:cytosolic small ribosomal subunit"/>
    <property type="evidence" value="ECO:0007669"/>
    <property type="project" value="TreeGrafter"/>
</dbReference>
<dbReference type="InterPro" id="IPR035104">
    <property type="entry name" value="Ribosomal_protein_S1-like"/>
</dbReference>
<keyword evidence="3" id="KW-0687">Ribonucleoprotein</keyword>
<dbReference type="CDD" id="cd05688">
    <property type="entry name" value="S1_RPS1_repeat_ec3"/>
    <property type="match status" value="1"/>
</dbReference>
<dbReference type="InterPro" id="IPR050437">
    <property type="entry name" value="Ribos_protein_bS1-like"/>
</dbReference>
<organism evidence="5 6">
    <name type="scientific">Thermoanaerobaculum aquaticum</name>
    <dbReference type="NCBI Taxonomy" id="1312852"/>
    <lineage>
        <taxon>Bacteria</taxon>
        <taxon>Pseudomonadati</taxon>
        <taxon>Acidobacteriota</taxon>
        <taxon>Thermoanaerobaculia</taxon>
        <taxon>Thermoanaerobaculales</taxon>
        <taxon>Thermoanaerobaculaceae</taxon>
        <taxon>Thermoanaerobaculum</taxon>
    </lineage>
</organism>
<dbReference type="FunFam" id="2.40.50.140:FF:000051">
    <property type="entry name" value="RNA-binding transcriptional accessory protein"/>
    <property type="match status" value="1"/>
</dbReference>
<dbReference type="STRING" id="1312852.EG19_12280"/>
<reference evidence="5 6" key="1">
    <citation type="submission" date="2014-04" db="EMBL/GenBank/DDBJ databases">
        <title>The Genome Sequence of Thermoanaerobaculum aquaticum MP-01, The First Cultivated Group 23 Acidobacterium.</title>
        <authorList>
            <person name="Stamps B.W."/>
            <person name="Losey N.A."/>
            <person name="Lawson P.A."/>
            <person name="Stevenson B.S."/>
        </authorList>
    </citation>
    <scope>NUCLEOTIDE SEQUENCE [LARGE SCALE GENOMIC DNA]</scope>
    <source>
        <strain evidence="5 6">MP-01</strain>
    </source>
</reference>
<dbReference type="InterPro" id="IPR003029">
    <property type="entry name" value="S1_domain"/>
</dbReference>
<dbReference type="Proteomes" id="UP000027284">
    <property type="component" value="Unassembled WGS sequence"/>
</dbReference>
<feature type="domain" description="S1 motif" evidence="4">
    <location>
        <begin position="191"/>
        <end position="259"/>
    </location>
</feature>
<comment type="caution">
    <text evidence="5">The sequence shown here is derived from an EMBL/GenBank/DDBJ whole genome shotgun (WGS) entry which is preliminary data.</text>
</comment>
<dbReference type="Pfam" id="PF00575">
    <property type="entry name" value="S1"/>
    <property type="match status" value="3"/>
</dbReference>
<sequence>MTQQDHQEQNGSFLEALAESFSSEELQVGQLVSGQIVAVSGDVALIAVGGKTEALMDRAELGELRPGDNLEAIVVATAPELRVSHRLAIERREREALKGPFANRIPVQGKVTGRNKGGYDVSIAGIRAFCPYSQMELGYPKNVDAYLGKNFMFLITEMADDLSTMVVSRAAVLLEEKEEAKRQAWEKIQVGAVLEGTVKTIRDFGVFVDLGGVDGMIHLTELSHKQPVKPSQVVKVGEKIQVKVIEADREKERIALSLKALQPDPWEQVAGRYQVGGEFSGRVARKTEFGVFVELPEGVDGLLHVTQLPPGMSLDDPSLAVGQEIKGFVREVDVERRRIGLSLRPVATSDPWADARERYPEGTLVEGTVDRIAPFGVFVELEPGLEALIPASESDVPKGKSLAETFLPGTRVAAVVLSVDPSQRRLSLSVKKAKEKKASKEFRQWAEEKKAKPEPQVTAFGMALLKALKEREAR</sequence>
<proteinExistence type="inferred from homology"/>
<dbReference type="GO" id="GO:0003735">
    <property type="term" value="F:structural constituent of ribosome"/>
    <property type="evidence" value="ECO:0007669"/>
    <property type="project" value="TreeGrafter"/>
</dbReference>
<dbReference type="GO" id="GO:0003729">
    <property type="term" value="F:mRNA binding"/>
    <property type="evidence" value="ECO:0007669"/>
    <property type="project" value="TreeGrafter"/>
</dbReference>
<dbReference type="SMART" id="SM00316">
    <property type="entry name" value="S1"/>
    <property type="match status" value="5"/>
</dbReference>
<dbReference type="RefSeq" id="WP_038047954.1">
    <property type="nucleotide sequence ID" value="NZ_JMFG01000009.1"/>
</dbReference>
<dbReference type="AlphaFoldDB" id="A0A062XNU2"/>
<dbReference type="OrthoDB" id="9804077at2"/>
<protein>
    <recommendedName>
        <fullName evidence="4">S1 motif domain-containing protein</fullName>
    </recommendedName>
</protein>
<dbReference type="PANTHER" id="PTHR10724">
    <property type="entry name" value="30S RIBOSOMAL PROTEIN S1"/>
    <property type="match status" value="1"/>
</dbReference>
<evidence type="ECO:0000259" key="4">
    <source>
        <dbReference type="PROSITE" id="PS50126"/>
    </source>
</evidence>
<feature type="domain" description="S1 motif" evidence="4">
    <location>
        <begin position="29"/>
        <end position="92"/>
    </location>
</feature>